<evidence type="ECO:0000256" key="5">
    <source>
        <dbReference type="ARBA" id="ARBA00035423"/>
    </source>
</evidence>
<dbReference type="GO" id="GO:0006412">
    <property type="term" value="P:translation"/>
    <property type="evidence" value="ECO:0007669"/>
    <property type="project" value="InterPro"/>
</dbReference>
<dbReference type="PANTHER" id="PTHR12934:SF11">
    <property type="entry name" value="LARGE RIBOSOMAL SUBUNIT PROTEIN UL15M"/>
    <property type="match status" value="1"/>
</dbReference>
<dbReference type="WBParaSite" id="PSAMB.scaffold1805size27735.g15071.t2">
    <property type="protein sequence ID" value="PSAMB.scaffold1805size27735.g15071.t2"/>
    <property type="gene ID" value="PSAMB.scaffold1805size27735.g15071"/>
</dbReference>
<evidence type="ECO:0000313" key="7">
    <source>
        <dbReference type="Proteomes" id="UP000887566"/>
    </source>
</evidence>
<dbReference type="InterPro" id="IPR021131">
    <property type="entry name" value="Ribosomal_uL15/eL18"/>
</dbReference>
<dbReference type="Pfam" id="PF00828">
    <property type="entry name" value="Ribosomal_L27A"/>
    <property type="match status" value="1"/>
</dbReference>
<dbReference type="AlphaFoldDB" id="A0A914VD55"/>
<dbReference type="InterPro" id="IPR005749">
    <property type="entry name" value="Ribosomal_uL15_bac-type"/>
</dbReference>
<evidence type="ECO:0000256" key="1">
    <source>
        <dbReference type="ARBA" id="ARBA00007320"/>
    </source>
</evidence>
<comment type="similarity">
    <text evidence="1">Belongs to the universal ribosomal protein uL15 family.</text>
</comment>
<accession>A0A914VD55</accession>
<keyword evidence="3" id="KW-0687">Ribonucleoprotein</keyword>
<protein>
    <recommendedName>
        <fullName evidence="4">Large ribosomal subunit protein uL15m</fullName>
    </recommendedName>
    <alternativeName>
        <fullName evidence="5">39S ribosomal protein L15, mitochondrial</fullName>
    </alternativeName>
</protein>
<dbReference type="InterPro" id="IPR036227">
    <property type="entry name" value="Ribosomal_uL15/eL18_sf"/>
</dbReference>
<evidence type="ECO:0000313" key="8">
    <source>
        <dbReference type="WBParaSite" id="PSAMB.scaffold1805size27735.g15071.t2"/>
    </source>
</evidence>
<keyword evidence="7" id="KW-1185">Reference proteome</keyword>
<evidence type="ECO:0000256" key="2">
    <source>
        <dbReference type="ARBA" id="ARBA00022980"/>
    </source>
</evidence>
<dbReference type="GO" id="GO:0003735">
    <property type="term" value="F:structural constituent of ribosome"/>
    <property type="evidence" value="ECO:0007669"/>
    <property type="project" value="InterPro"/>
</dbReference>
<sequence length="314" mass="35007">MGSKSATERALNYLRRAPRVTLTDVRDNPGARTKGRLVRKKDNMAGQQYNDLRGAGKPPLGWIWGDFYKPWQRIYPGATFFNQDINLRREYPPLSLLELQRLIDLGWLDPSLPIDLTALCNTRQYRCDPSLRQFGVQLTDEGASVFAAKVNLEGASVFAAKVNLEVQWASETAIAAVERAGGVVTTAYYDPIALTAAVDPLKWFEKGEPIPRRHSPPADLIGYYTDARHRGYLASPPAVEAARSELALKIGYALPDRTDDAQHDMLAARKDPLQVFFGLAPGWVVNLADQTLLKPKNPRLLHYYSGRLDASKDS</sequence>
<evidence type="ECO:0000256" key="4">
    <source>
        <dbReference type="ARBA" id="ARBA00035299"/>
    </source>
</evidence>
<dbReference type="Proteomes" id="UP000887566">
    <property type="component" value="Unplaced"/>
</dbReference>
<dbReference type="GO" id="GO:0005762">
    <property type="term" value="C:mitochondrial large ribosomal subunit"/>
    <property type="evidence" value="ECO:0007669"/>
    <property type="project" value="TreeGrafter"/>
</dbReference>
<evidence type="ECO:0000256" key="3">
    <source>
        <dbReference type="ARBA" id="ARBA00023274"/>
    </source>
</evidence>
<name>A0A914VD55_9BILA</name>
<organism evidence="7 8">
    <name type="scientific">Plectus sambesii</name>
    <dbReference type="NCBI Taxonomy" id="2011161"/>
    <lineage>
        <taxon>Eukaryota</taxon>
        <taxon>Metazoa</taxon>
        <taxon>Ecdysozoa</taxon>
        <taxon>Nematoda</taxon>
        <taxon>Chromadorea</taxon>
        <taxon>Plectida</taxon>
        <taxon>Plectina</taxon>
        <taxon>Plectoidea</taxon>
        <taxon>Plectidae</taxon>
        <taxon>Plectus</taxon>
    </lineage>
</organism>
<feature type="domain" description="Large ribosomal subunit protein uL15/eL18" evidence="6">
    <location>
        <begin position="93"/>
        <end position="185"/>
    </location>
</feature>
<reference evidence="8" key="1">
    <citation type="submission" date="2022-11" db="UniProtKB">
        <authorList>
            <consortium name="WormBaseParasite"/>
        </authorList>
    </citation>
    <scope>IDENTIFICATION</scope>
</reference>
<dbReference type="PANTHER" id="PTHR12934">
    <property type="entry name" value="50S RIBOSOMAL PROTEIN L15"/>
    <property type="match status" value="1"/>
</dbReference>
<proteinExistence type="inferred from homology"/>
<evidence type="ECO:0000259" key="6">
    <source>
        <dbReference type="Pfam" id="PF00828"/>
    </source>
</evidence>
<keyword evidence="2" id="KW-0689">Ribosomal protein</keyword>
<dbReference type="SUPFAM" id="SSF52080">
    <property type="entry name" value="Ribosomal proteins L15p and L18e"/>
    <property type="match status" value="1"/>
</dbReference>